<keyword evidence="6" id="KW-1185">Reference proteome</keyword>
<keyword evidence="3" id="KW-0560">Oxidoreductase</keyword>
<dbReference type="CDD" id="cd13899">
    <property type="entry name" value="CuRO_3_Fet3p"/>
    <property type="match status" value="1"/>
</dbReference>
<dbReference type="PANTHER" id="PTHR11709">
    <property type="entry name" value="MULTI-COPPER OXIDASE"/>
    <property type="match status" value="1"/>
</dbReference>
<comment type="caution">
    <text evidence="5">The sequence shown here is derived from an EMBL/GenBank/DDBJ whole genome shotgun (WGS) entry which is preliminary data.</text>
</comment>
<name>A0A1C7MGQ6_9FUNG</name>
<dbReference type="GO" id="GO:0010106">
    <property type="term" value="P:cellular response to iron ion starvation"/>
    <property type="evidence" value="ECO:0007669"/>
    <property type="project" value="TreeGrafter"/>
</dbReference>
<sequence length="322" mass="35877">VLTQPTIRSSVYLSAGQRVSVLIKTKQTTEFNYYLHADMDPDMLDTLPDDLHPNITAPVYYDTLHGSFKRVAPITEDHYSKDDALIAPWKETAVLIPDLQINMTMDFMVNTDGLNHGVINNIPYLPPLVPTLHTLLSTGDLANNTRVYGPQSQAYVFQLNQVIEIVLNNLDDGMHPFHLHGHVFQVIARGEGVYGNQTIHDPIYPTVRDTITVPANGYLILRFKADNPGVWFFHCHVDWHLPAGLAATFITAPELVQQQTRLPSSFDHLCHDANMPSRGNAAGKEGLDLEGAPDGIRPVVKEKMFLAGWMATLVGLSSILWH</sequence>
<dbReference type="GO" id="GO:0033215">
    <property type="term" value="P:reductive iron assimilation"/>
    <property type="evidence" value="ECO:0007669"/>
    <property type="project" value="TreeGrafter"/>
</dbReference>
<gene>
    <name evidence="5" type="primary">FET5</name>
    <name evidence="5" type="ORF">A0J61_11873</name>
</gene>
<dbReference type="InterPro" id="IPR011706">
    <property type="entry name" value="Cu-oxidase_C"/>
</dbReference>
<organism evidence="5 6">
    <name type="scientific">Choanephora cucurbitarum</name>
    <dbReference type="NCBI Taxonomy" id="101091"/>
    <lineage>
        <taxon>Eukaryota</taxon>
        <taxon>Fungi</taxon>
        <taxon>Fungi incertae sedis</taxon>
        <taxon>Mucoromycota</taxon>
        <taxon>Mucoromycotina</taxon>
        <taxon>Mucoromycetes</taxon>
        <taxon>Mucorales</taxon>
        <taxon>Mucorineae</taxon>
        <taxon>Choanephoraceae</taxon>
        <taxon>Choanephoroideae</taxon>
        <taxon>Choanephora</taxon>
    </lineage>
</organism>
<accession>A0A1C7MGQ6</accession>
<dbReference type="PROSITE" id="PS00079">
    <property type="entry name" value="MULTICOPPER_OXIDASE1"/>
    <property type="match status" value="1"/>
</dbReference>
<dbReference type="InterPro" id="IPR033138">
    <property type="entry name" value="Cu_oxidase_CS"/>
</dbReference>
<dbReference type="InterPro" id="IPR008972">
    <property type="entry name" value="Cupredoxin"/>
</dbReference>
<evidence type="ECO:0000256" key="2">
    <source>
        <dbReference type="ARBA" id="ARBA00022723"/>
    </source>
</evidence>
<dbReference type="SUPFAM" id="SSF49503">
    <property type="entry name" value="Cupredoxins"/>
    <property type="match status" value="2"/>
</dbReference>
<feature type="non-terminal residue" evidence="5">
    <location>
        <position position="322"/>
    </location>
</feature>
<comment type="similarity">
    <text evidence="1">Belongs to the multicopper oxidase family.</text>
</comment>
<dbReference type="OrthoDB" id="2121828at2759"/>
<dbReference type="InterPro" id="IPR002355">
    <property type="entry name" value="Cu_oxidase_Cu_BS"/>
</dbReference>
<dbReference type="InParanoid" id="A0A1C7MGQ6"/>
<dbReference type="PROSITE" id="PS00080">
    <property type="entry name" value="MULTICOPPER_OXIDASE2"/>
    <property type="match status" value="1"/>
</dbReference>
<evidence type="ECO:0000256" key="3">
    <source>
        <dbReference type="ARBA" id="ARBA00023002"/>
    </source>
</evidence>
<feature type="domain" description="Plastocyanin-like" evidence="4">
    <location>
        <begin position="125"/>
        <end position="253"/>
    </location>
</feature>
<feature type="non-terminal residue" evidence="5">
    <location>
        <position position="1"/>
    </location>
</feature>
<dbReference type="GO" id="GO:0033573">
    <property type="term" value="C:high-affinity iron permease complex"/>
    <property type="evidence" value="ECO:0007669"/>
    <property type="project" value="TreeGrafter"/>
</dbReference>
<evidence type="ECO:0000313" key="6">
    <source>
        <dbReference type="Proteomes" id="UP000093000"/>
    </source>
</evidence>
<evidence type="ECO:0000256" key="1">
    <source>
        <dbReference type="ARBA" id="ARBA00010609"/>
    </source>
</evidence>
<dbReference type="InterPro" id="IPR045087">
    <property type="entry name" value="Cu-oxidase_fam"/>
</dbReference>
<dbReference type="GO" id="GO:0004322">
    <property type="term" value="F:ferroxidase activity"/>
    <property type="evidence" value="ECO:0007669"/>
    <property type="project" value="TreeGrafter"/>
</dbReference>
<dbReference type="AlphaFoldDB" id="A0A1C7MGQ6"/>
<reference evidence="5 6" key="1">
    <citation type="submission" date="2016-03" db="EMBL/GenBank/DDBJ databases">
        <title>Choanephora cucurbitarum.</title>
        <authorList>
            <person name="Min B."/>
            <person name="Park H."/>
            <person name="Park J.-H."/>
            <person name="Shin H.-D."/>
            <person name="Choi I.-G."/>
        </authorList>
    </citation>
    <scope>NUCLEOTIDE SEQUENCE [LARGE SCALE GENOMIC DNA]</scope>
    <source>
        <strain evidence="5 6">KUS-F28377</strain>
    </source>
</reference>
<dbReference type="Pfam" id="PF07731">
    <property type="entry name" value="Cu-oxidase_2"/>
    <property type="match status" value="1"/>
</dbReference>
<dbReference type="STRING" id="101091.A0A1C7MGQ6"/>
<dbReference type="GO" id="GO:0005507">
    <property type="term" value="F:copper ion binding"/>
    <property type="evidence" value="ECO:0007669"/>
    <property type="project" value="InterPro"/>
</dbReference>
<evidence type="ECO:0000259" key="4">
    <source>
        <dbReference type="Pfam" id="PF07731"/>
    </source>
</evidence>
<dbReference type="Gene3D" id="2.60.40.420">
    <property type="entry name" value="Cupredoxins - blue copper proteins"/>
    <property type="match status" value="2"/>
</dbReference>
<evidence type="ECO:0000313" key="5">
    <source>
        <dbReference type="EMBL" id="OBZ76002.1"/>
    </source>
</evidence>
<dbReference type="Proteomes" id="UP000093000">
    <property type="component" value="Unassembled WGS sequence"/>
</dbReference>
<dbReference type="EMBL" id="LUGH01002621">
    <property type="protein sequence ID" value="OBZ76002.1"/>
    <property type="molecule type" value="Genomic_DNA"/>
</dbReference>
<keyword evidence="2" id="KW-0479">Metal-binding</keyword>
<proteinExistence type="inferred from homology"/>
<dbReference type="PANTHER" id="PTHR11709:SF361">
    <property type="entry name" value="IRON TRANSPORT MULTICOPPER OXIDASE FET3"/>
    <property type="match status" value="1"/>
</dbReference>
<protein>
    <submittedName>
        <fullName evidence="5">Iron transport multicopper oxidase FET5</fullName>
    </submittedName>
</protein>